<dbReference type="AlphaFoldDB" id="A0AAV0GQM7"/>
<evidence type="ECO:0000256" key="2">
    <source>
        <dbReference type="SAM" id="Phobius"/>
    </source>
</evidence>
<accession>A0AAV0GQM7</accession>
<keyword evidence="2" id="KW-0472">Membrane</keyword>
<keyword evidence="2" id="KW-1133">Transmembrane helix</keyword>
<sequence>MSPMGNTHPRSGHHSRRGGSRRLSDYDGDGEGQWLLKSPLLDQASDKKPGGPPPSHKPGPLTLTANEGPTGPPVRPPWAPAAGYDPIPAHQIVSQLKLRVSILEFLLKKQTVEMEEMKLKNAGVNSKVTELAAKIDDVILLARNNDKDLPPPTSSAAVDVPNLIDMNDDENYLPPPQPSSATVDVPNLLDMNDMKLPPSSVTVDVPDCDSVPDWQLVLKSVMRNPTLVRIDGMSDWNILLVFFLVFMVIGLLL</sequence>
<dbReference type="EMBL" id="CAMGYJ010000002">
    <property type="protein sequence ID" value="CAI0374664.1"/>
    <property type="molecule type" value="Genomic_DNA"/>
</dbReference>
<reference evidence="3" key="1">
    <citation type="submission" date="2022-08" db="EMBL/GenBank/DDBJ databases">
        <authorList>
            <person name="Gutierrez-Valencia J."/>
        </authorList>
    </citation>
    <scope>NUCLEOTIDE SEQUENCE</scope>
</reference>
<keyword evidence="4" id="KW-1185">Reference proteome</keyword>
<name>A0AAV0GQM7_9ROSI</name>
<evidence type="ECO:0000256" key="1">
    <source>
        <dbReference type="SAM" id="MobiDB-lite"/>
    </source>
</evidence>
<feature type="compositionally biased region" description="Basic residues" evidence="1">
    <location>
        <begin position="10"/>
        <end position="20"/>
    </location>
</feature>
<feature type="region of interest" description="Disordered" evidence="1">
    <location>
        <begin position="1"/>
        <end position="79"/>
    </location>
</feature>
<comment type="caution">
    <text evidence="3">The sequence shown here is derived from an EMBL/GenBank/DDBJ whole genome shotgun (WGS) entry which is preliminary data.</text>
</comment>
<evidence type="ECO:0000313" key="3">
    <source>
        <dbReference type="EMBL" id="CAI0374664.1"/>
    </source>
</evidence>
<feature type="transmembrane region" description="Helical" evidence="2">
    <location>
        <begin position="236"/>
        <end position="252"/>
    </location>
</feature>
<dbReference type="Proteomes" id="UP001154282">
    <property type="component" value="Unassembled WGS sequence"/>
</dbReference>
<evidence type="ECO:0000313" key="4">
    <source>
        <dbReference type="Proteomes" id="UP001154282"/>
    </source>
</evidence>
<proteinExistence type="predicted"/>
<feature type="compositionally biased region" description="Pro residues" evidence="1">
    <location>
        <begin position="70"/>
        <end position="79"/>
    </location>
</feature>
<keyword evidence="2" id="KW-0812">Transmembrane</keyword>
<organism evidence="3 4">
    <name type="scientific">Linum tenue</name>
    <dbReference type="NCBI Taxonomy" id="586396"/>
    <lineage>
        <taxon>Eukaryota</taxon>
        <taxon>Viridiplantae</taxon>
        <taxon>Streptophyta</taxon>
        <taxon>Embryophyta</taxon>
        <taxon>Tracheophyta</taxon>
        <taxon>Spermatophyta</taxon>
        <taxon>Magnoliopsida</taxon>
        <taxon>eudicotyledons</taxon>
        <taxon>Gunneridae</taxon>
        <taxon>Pentapetalae</taxon>
        <taxon>rosids</taxon>
        <taxon>fabids</taxon>
        <taxon>Malpighiales</taxon>
        <taxon>Linaceae</taxon>
        <taxon>Linum</taxon>
    </lineage>
</organism>
<protein>
    <submittedName>
        <fullName evidence="3">Uncharacterized protein</fullName>
    </submittedName>
</protein>
<gene>
    <name evidence="3" type="ORF">LITE_LOCUS303</name>
</gene>